<evidence type="ECO:0000313" key="2">
    <source>
        <dbReference type="Proteomes" id="UP001286456"/>
    </source>
</evidence>
<protein>
    <submittedName>
        <fullName evidence="1">Uncharacterized protein</fullName>
    </submittedName>
</protein>
<reference evidence="1" key="2">
    <citation type="submission" date="2023-06" db="EMBL/GenBank/DDBJ databases">
        <authorList>
            <consortium name="Lawrence Berkeley National Laboratory"/>
            <person name="Haridas S."/>
            <person name="Hensen N."/>
            <person name="Bonometti L."/>
            <person name="Westerberg I."/>
            <person name="Brannstrom I.O."/>
            <person name="Guillou S."/>
            <person name="Cros-Aarteil S."/>
            <person name="Calhoun S."/>
            <person name="Kuo A."/>
            <person name="Mondo S."/>
            <person name="Pangilinan J."/>
            <person name="Riley R."/>
            <person name="Labutti K."/>
            <person name="Andreopoulos B."/>
            <person name="Lipzen A."/>
            <person name="Chen C."/>
            <person name="Yanf M."/>
            <person name="Daum C."/>
            <person name="Ng V."/>
            <person name="Clum A."/>
            <person name="Steindorff A."/>
            <person name="Ohm R."/>
            <person name="Martin F."/>
            <person name="Silar P."/>
            <person name="Natvig D."/>
            <person name="Lalanne C."/>
            <person name="Gautier V."/>
            <person name="Ament-Velasquez S.L."/>
            <person name="Kruys A."/>
            <person name="Hutchinson M.I."/>
            <person name="Powell A.J."/>
            <person name="Barry K."/>
            <person name="Miller A.N."/>
            <person name="Grigoriev I.V."/>
            <person name="Debuchy R."/>
            <person name="Gladieux P."/>
            <person name="Thoren M.H."/>
            <person name="Johannesson H."/>
        </authorList>
    </citation>
    <scope>NUCLEOTIDE SEQUENCE</scope>
    <source>
        <strain evidence="1">SMH4131-1</strain>
    </source>
</reference>
<comment type="caution">
    <text evidence="1">The sequence shown here is derived from an EMBL/GenBank/DDBJ whole genome shotgun (WGS) entry which is preliminary data.</text>
</comment>
<gene>
    <name evidence="1" type="ORF">B0T19DRAFT_430995</name>
</gene>
<sequence length="203" mass="21706">MSLPLPVRAGAKPERTRAIFDGEKGGPSLFLASKARLCRRAEGNALHSLPYHTNSRRGGRYLYTSSTPSSRSPTMHVAVQAPVRSAGATHNVLYSDPSRGPTSQSCIHHPCSYSVQADMHRLISAIIQKATPLNLGPVPSLPSACALYLIIPSLRLVFAPFFSLSSSFSVIAILRTLPTHLTLAHPGRVLVCLVPRPAAPGQA</sequence>
<keyword evidence="2" id="KW-1185">Reference proteome</keyword>
<name>A0AAE0IAX1_9PEZI</name>
<organism evidence="1 2">
    <name type="scientific">Cercophora scortea</name>
    <dbReference type="NCBI Taxonomy" id="314031"/>
    <lineage>
        <taxon>Eukaryota</taxon>
        <taxon>Fungi</taxon>
        <taxon>Dikarya</taxon>
        <taxon>Ascomycota</taxon>
        <taxon>Pezizomycotina</taxon>
        <taxon>Sordariomycetes</taxon>
        <taxon>Sordariomycetidae</taxon>
        <taxon>Sordariales</taxon>
        <taxon>Lasiosphaeriaceae</taxon>
        <taxon>Cercophora</taxon>
    </lineage>
</organism>
<evidence type="ECO:0000313" key="1">
    <source>
        <dbReference type="EMBL" id="KAK3320931.1"/>
    </source>
</evidence>
<proteinExistence type="predicted"/>
<dbReference type="EMBL" id="JAUEPO010000005">
    <property type="protein sequence ID" value="KAK3320931.1"/>
    <property type="molecule type" value="Genomic_DNA"/>
</dbReference>
<dbReference type="Proteomes" id="UP001286456">
    <property type="component" value="Unassembled WGS sequence"/>
</dbReference>
<reference evidence="1" key="1">
    <citation type="journal article" date="2023" name="Mol. Phylogenet. Evol.">
        <title>Genome-scale phylogeny and comparative genomics of the fungal order Sordariales.</title>
        <authorList>
            <person name="Hensen N."/>
            <person name="Bonometti L."/>
            <person name="Westerberg I."/>
            <person name="Brannstrom I.O."/>
            <person name="Guillou S."/>
            <person name="Cros-Aarteil S."/>
            <person name="Calhoun S."/>
            <person name="Haridas S."/>
            <person name="Kuo A."/>
            <person name="Mondo S."/>
            <person name="Pangilinan J."/>
            <person name="Riley R."/>
            <person name="LaButti K."/>
            <person name="Andreopoulos B."/>
            <person name="Lipzen A."/>
            <person name="Chen C."/>
            <person name="Yan M."/>
            <person name="Daum C."/>
            <person name="Ng V."/>
            <person name="Clum A."/>
            <person name="Steindorff A."/>
            <person name="Ohm R.A."/>
            <person name="Martin F."/>
            <person name="Silar P."/>
            <person name="Natvig D.O."/>
            <person name="Lalanne C."/>
            <person name="Gautier V."/>
            <person name="Ament-Velasquez S.L."/>
            <person name="Kruys A."/>
            <person name="Hutchinson M.I."/>
            <person name="Powell A.J."/>
            <person name="Barry K."/>
            <person name="Miller A.N."/>
            <person name="Grigoriev I.V."/>
            <person name="Debuchy R."/>
            <person name="Gladieux P."/>
            <person name="Hiltunen Thoren M."/>
            <person name="Johannesson H."/>
        </authorList>
    </citation>
    <scope>NUCLEOTIDE SEQUENCE</scope>
    <source>
        <strain evidence="1">SMH4131-1</strain>
    </source>
</reference>
<dbReference type="AlphaFoldDB" id="A0AAE0IAX1"/>
<accession>A0AAE0IAX1</accession>